<keyword evidence="4 6" id="KW-1133">Transmembrane helix</keyword>
<dbReference type="GO" id="GO:0032153">
    <property type="term" value="C:cell division site"/>
    <property type="evidence" value="ECO:0007669"/>
    <property type="project" value="TreeGrafter"/>
</dbReference>
<evidence type="ECO:0000256" key="3">
    <source>
        <dbReference type="ARBA" id="ARBA00022960"/>
    </source>
</evidence>
<feature type="transmembrane region" description="Helical" evidence="6">
    <location>
        <begin position="306"/>
        <end position="327"/>
    </location>
</feature>
<keyword evidence="5 6" id="KW-0472">Membrane</keyword>
<proteinExistence type="predicted"/>
<feature type="transmembrane region" description="Helical" evidence="6">
    <location>
        <begin position="76"/>
        <end position="95"/>
    </location>
</feature>
<dbReference type="PANTHER" id="PTHR30474:SF1">
    <property type="entry name" value="PEPTIDOGLYCAN GLYCOSYLTRANSFERASE MRDB"/>
    <property type="match status" value="1"/>
</dbReference>
<keyword evidence="3" id="KW-0133">Cell shape</keyword>
<dbReference type="Proteomes" id="UP000230431">
    <property type="component" value="Unassembled WGS sequence"/>
</dbReference>
<feature type="transmembrane region" description="Helical" evidence="6">
    <location>
        <begin position="50"/>
        <end position="69"/>
    </location>
</feature>
<dbReference type="GO" id="GO:0008360">
    <property type="term" value="P:regulation of cell shape"/>
    <property type="evidence" value="ECO:0007669"/>
    <property type="project" value="UniProtKB-KW"/>
</dbReference>
<evidence type="ECO:0000256" key="6">
    <source>
        <dbReference type="SAM" id="Phobius"/>
    </source>
</evidence>
<feature type="transmembrane region" description="Helical" evidence="6">
    <location>
        <begin position="339"/>
        <end position="359"/>
    </location>
</feature>
<feature type="transmembrane region" description="Helical" evidence="6">
    <location>
        <begin position="17"/>
        <end position="38"/>
    </location>
</feature>
<feature type="transmembrane region" description="Helical" evidence="6">
    <location>
        <begin position="137"/>
        <end position="157"/>
    </location>
</feature>
<evidence type="ECO:0000256" key="2">
    <source>
        <dbReference type="ARBA" id="ARBA00022692"/>
    </source>
</evidence>
<sequence length="380" mass="42596">MFNFLNQIGRCENRFDWILLAATVPPVLFGLMTMNSFTAESYFFDRQVSWILFSYAVFLICGFIDWRWLRKSLPIIIFYLGVLLVLALLLFFGQVTRGVQGWLSIGGFTFQPADLMKLALIVILAKYFSKRHIEIANIRHIIISGLYAFAPFVVILLQPDFGLALIIFLIWLGMILVSGVSKKHLGLLILVMVLSAVTAWSFVLQPYQKSRIVNFLHPLADIRGSGYNAFQSTIAVGSGEWFGKGVGYGTQSRLKFLPEYQTDFIFAAFAEEWGLVGVLFLFVSFGVILWRIAVTALVGASNFETLFGLGLAVMILAHFIIHIGMNIGLLPITGLPLPFMSYGGSHLLVEFLGLGILMGMRNYSLSYHRDDVKNEFVGPQ</sequence>
<comment type="subcellular location">
    <subcellularLocation>
        <location evidence="1">Membrane</location>
        <topology evidence="1">Multi-pass membrane protein</topology>
    </subcellularLocation>
</comment>
<evidence type="ECO:0000313" key="8">
    <source>
        <dbReference type="Proteomes" id="UP000230431"/>
    </source>
</evidence>
<evidence type="ECO:0000256" key="4">
    <source>
        <dbReference type="ARBA" id="ARBA00022989"/>
    </source>
</evidence>
<dbReference type="InterPro" id="IPR001182">
    <property type="entry name" value="FtsW/RodA"/>
</dbReference>
<feature type="transmembrane region" description="Helical" evidence="6">
    <location>
        <begin position="187"/>
        <end position="207"/>
    </location>
</feature>
<dbReference type="EMBL" id="PCYK01000002">
    <property type="protein sequence ID" value="PIR46448.1"/>
    <property type="molecule type" value="Genomic_DNA"/>
</dbReference>
<dbReference type="PANTHER" id="PTHR30474">
    <property type="entry name" value="CELL CYCLE PROTEIN"/>
    <property type="match status" value="1"/>
</dbReference>
<dbReference type="GO" id="GO:0051301">
    <property type="term" value="P:cell division"/>
    <property type="evidence" value="ECO:0007669"/>
    <property type="project" value="InterPro"/>
</dbReference>
<dbReference type="Pfam" id="PF01098">
    <property type="entry name" value="FTSW_RODA_SPOVE"/>
    <property type="match status" value="1"/>
</dbReference>
<name>A0A2H0RIY1_9BACT</name>
<feature type="transmembrane region" description="Helical" evidence="6">
    <location>
        <begin position="163"/>
        <end position="180"/>
    </location>
</feature>
<evidence type="ECO:0000256" key="5">
    <source>
        <dbReference type="ARBA" id="ARBA00023136"/>
    </source>
</evidence>
<dbReference type="GO" id="GO:0005886">
    <property type="term" value="C:plasma membrane"/>
    <property type="evidence" value="ECO:0007669"/>
    <property type="project" value="TreeGrafter"/>
</dbReference>
<evidence type="ECO:0000313" key="7">
    <source>
        <dbReference type="EMBL" id="PIR46448.1"/>
    </source>
</evidence>
<evidence type="ECO:0000256" key="1">
    <source>
        <dbReference type="ARBA" id="ARBA00004141"/>
    </source>
</evidence>
<reference evidence="7 8" key="1">
    <citation type="submission" date="2017-09" db="EMBL/GenBank/DDBJ databases">
        <title>Depth-based differentiation of microbial function through sediment-hosted aquifers and enrichment of novel symbionts in the deep terrestrial subsurface.</title>
        <authorList>
            <person name="Probst A.J."/>
            <person name="Ladd B."/>
            <person name="Jarett J.K."/>
            <person name="Geller-Mcgrath D.E."/>
            <person name="Sieber C.M."/>
            <person name="Emerson J.B."/>
            <person name="Anantharaman K."/>
            <person name="Thomas B.C."/>
            <person name="Malmstrom R."/>
            <person name="Stieglmeier M."/>
            <person name="Klingl A."/>
            <person name="Woyke T."/>
            <person name="Ryan C.M."/>
            <person name="Banfield J.F."/>
        </authorList>
    </citation>
    <scope>NUCLEOTIDE SEQUENCE [LARGE SCALE GENOMIC DNA]</scope>
    <source>
        <strain evidence="7">CG10_big_fil_rev_8_21_14_0_10_49_38</strain>
    </source>
</reference>
<evidence type="ECO:0008006" key="9">
    <source>
        <dbReference type="Google" id="ProtNLM"/>
    </source>
</evidence>
<feature type="transmembrane region" description="Helical" evidence="6">
    <location>
        <begin position="101"/>
        <end position="125"/>
    </location>
</feature>
<accession>A0A2H0RIY1</accession>
<organism evidence="7 8">
    <name type="scientific">Candidatus Vogelbacteria bacterium CG10_big_fil_rev_8_21_14_0_10_49_38</name>
    <dbReference type="NCBI Taxonomy" id="1975043"/>
    <lineage>
        <taxon>Bacteria</taxon>
        <taxon>Candidatus Vogeliibacteriota</taxon>
    </lineage>
</organism>
<feature type="transmembrane region" description="Helical" evidence="6">
    <location>
        <begin position="273"/>
        <end position="294"/>
    </location>
</feature>
<comment type="caution">
    <text evidence="7">The sequence shown here is derived from an EMBL/GenBank/DDBJ whole genome shotgun (WGS) entry which is preliminary data.</text>
</comment>
<keyword evidence="2 6" id="KW-0812">Transmembrane</keyword>
<gene>
    <name evidence="7" type="ORF">COV08_00145</name>
</gene>
<dbReference type="GO" id="GO:0015648">
    <property type="term" value="F:lipid-linked peptidoglycan transporter activity"/>
    <property type="evidence" value="ECO:0007669"/>
    <property type="project" value="TreeGrafter"/>
</dbReference>
<protein>
    <recommendedName>
        <fullName evidence="9">Rod shape-determining protein RodA</fullName>
    </recommendedName>
</protein>
<dbReference type="AlphaFoldDB" id="A0A2H0RIY1"/>